<accession>A0A1Y1NLS1</accession>
<dbReference type="EMBL" id="GEZM01001178">
    <property type="protein sequence ID" value="JAV98085.1"/>
    <property type="molecule type" value="Transcribed_RNA"/>
</dbReference>
<dbReference type="GO" id="GO:0005634">
    <property type="term" value="C:nucleus"/>
    <property type="evidence" value="ECO:0007669"/>
    <property type="project" value="TreeGrafter"/>
</dbReference>
<reference evidence="2" key="1">
    <citation type="journal article" date="2016" name="Sci. Rep.">
        <title>Molecular characterization of firefly nuptial gifts: a multi-omics approach sheds light on postcopulatory sexual selection.</title>
        <authorList>
            <person name="Al-Wathiqui N."/>
            <person name="Fallon T.R."/>
            <person name="South A."/>
            <person name="Weng J.K."/>
            <person name="Lewis S.M."/>
        </authorList>
    </citation>
    <scope>NUCLEOTIDE SEQUENCE</scope>
</reference>
<dbReference type="EMBL" id="GEZM01001174">
    <property type="protein sequence ID" value="JAV98093.1"/>
    <property type="molecule type" value="Transcribed_RNA"/>
</dbReference>
<evidence type="ECO:0000256" key="1">
    <source>
        <dbReference type="SAM" id="MobiDB-lite"/>
    </source>
</evidence>
<feature type="region of interest" description="Disordered" evidence="1">
    <location>
        <begin position="25"/>
        <end position="46"/>
    </location>
</feature>
<dbReference type="PANTHER" id="PTHR45796:SF4">
    <property type="entry name" value="FORKHEAD BOX P, ISOFORM C"/>
    <property type="match status" value="1"/>
</dbReference>
<dbReference type="EMBL" id="GEZM01001169">
    <property type="protein sequence ID" value="JAV98102.1"/>
    <property type="molecule type" value="Transcribed_RNA"/>
</dbReference>
<evidence type="ECO:0008006" key="3">
    <source>
        <dbReference type="Google" id="ProtNLM"/>
    </source>
</evidence>
<dbReference type="AlphaFoldDB" id="A0A1Y1NLS1"/>
<proteinExistence type="predicted"/>
<dbReference type="PANTHER" id="PTHR45796">
    <property type="entry name" value="FORKHEAD BOX P, ISOFORM C"/>
    <property type="match status" value="1"/>
</dbReference>
<dbReference type="GO" id="GO:0000981">
    <property type="term" value="F:DNA-binding transcription factor activity, RNA polymerase II-specific"/>
    <property type="evidence" value="ECO:0007669"/>
    <property type="project" value="TreeGrafter"/>
</dbReference>
<dbReference type="GO" id="GO:0000978">
    <property type="term" value="F:RNA polymerase II cis-regulatory region sequence-specific DNA binding"/>
    <property type="evidence" value="ECO:0007669"/>
    <property type="project" value="TreeGrafter"/>
</dbReference>
<organism evidence="2">
    <name type="scientific">Photinus pyralis</name>
    <name type="common">Common eastern firefly</name>
    <name type="synonym">Lampyris pyralis</name>
    <dbReference type="NCBI Taxonomy" id="7054"/>
    <lineage>
        <taxon>Eukaryota</taxon>
        <taxon>Metazoa</taxon>
        <taxon>Ecdysozoa</taxon>
        <taxon>Arthropoda</taxon>
        <taxon>Hexapoda</taxon>
        <taxon>Insecta</taxon>
        <taxon>Pterygota</taxon>
        <taxon>Neoptera</taxon>
        <taxon>Endopterygota</taxon>
        <taxon>Coleoptera</taxon>
        <taxon>Polyphaga</taxon>
        <taxon>Elateriformia</taxon>
        <taxon>Elateroidea</taxon>
        <taxon>Lampyridae</taxon>
        <taxon>Lampyrinae</taxon>
        <taxon>Photinus</taxon>
    </lineage>
</organism>
<dbReference type="EMBL" id="GEZM01001172">
    <property type="protein sequence ID" value="JAV98096.1"/>
    <property type="molecule type" value="Transcribed_RNA"/>
</dbReference>
<dbReference type="EMBL" id="GEZM01001177">
    <property type="protein sequence ID" value="JAV98087.1"/>
    <property type="molecule type" value="Transcribed_RNA"/>
</dbReference>
<evidence type="ECO:0000313" key="2">
    <source>
        <dbReference type="EMBL" id="JAV98080.1"/>
    </source>
</evidence>
<protein>
    <recommendedName>
        <fullName evidence="3">Fork-head domain-containing protein</fullName>
    </recommendedName>
</protein>
<dbReference type="EMBL" id="GEZM01001182">
    <property type="protein sequence ID" value="JAV98080.1"/>
    <property type="molecule type" value="Transcribed_RNA"/>
</dbReference>
<dbReference type="EMBL" id="GEZM01001180">
    <property type="protein sequence ID" value="JAV98082.1"/>
    <property type="molecule type" value="Transcribed_RNA"/>
</dbReference>
<name>A0A1Y1NLS1_PHOPY</name>
<sequence>MRVENVKGAVWTVDEVEFYKRRPQRCSSGPLAQPVVGGGASKSPTLNHSPTMYGDHMIQATMLDDNMSFLTGGANVCSRDSRLRDSSQSPSHDHVGGGMHRASVNGGLLIKQEHALTAEHHSIRESEHPVHHVIKREVHVDYEDIDQDPQVDGMAEDLTITSPQDHHLHHQHLQHNDSNMIDDA</sequence>
<dbReference type="InterPro" id="IPR050998">
    <property type="entry name" value="FOXP"/>
</dbReference>